<dbReference type="Pfam" id="PF00589">
    <property type="entry name" value="Phage_integrase"/>
    <property type="match status" value="1"/>
</dbReference>
<dbReference type="GO" id="GO:0003677">
    <property type="term" value="F:DNA binding"/>
    <property type="evidence" value="ECO:0007669"/>
    <property type="project" value="InterPro"/>
</dbReference>
<dbReference type="SUPFAM" id="SSF56349">
    <property type="entry name" value="DNA breaking-rejoining enzymes"/>
    <property type="match status" value="1"/>
</dbReference>
<evidence type="ECO:0000256" key="1">
    <source>
        <dbReference type="ARBA" id="ARBA00023172"/>
    </source>
</evidence>
<feature type="domain" description="Tyr recombinase" evidence="2">
    <location>
        <begin position="202"/>
        <end position="377"/>
    </location>
</feature>
<dbReference type="OrthoDB" id="6151964at2759"/>
<dbReference type="Gene3D" id="1.10.443.10">
    <property type="entry name" value="Intergrase catalytic core"/>
    <property type="match status" value="1"/>
</dbReference>
<dbReference type="PANTHER" id="PTHR35617:SF3">
    <property type="entry name" value="CORE-BINDING (CB) DOMAIN-CONTAINING PROTEIN"/>
    <property type="match status" value="1"/>
</dbReference>
<keyword evidence="1" id="KW-0233">DNA recombination</keyword>
<sequence length="394" mass="45447">MEWMIIDSIFECIMNKLGPCDIDLFASKHNNRLEQYVSFGPDVKALAVNAFSLTWNTFYAYIFPLFFSVISAVLQKICQEKATALVIAPLFSTQPWFPQLLQMICDQPYILPKVETILMNPKTNQTHPLKNMRLAAFKISGIKCVREEYQQRLPTSSSIPGEILPKNSMGHISKSGCFFVTKKKRIDLIHLYNCTWNVEMVLSLLKTWNKDITLKNITFKLAMLLALTTGQRMQSIFLIDIRNLELDTYSVKIRYGDLLKQTRPGYQLPEIFIEAFKPDYRICVVHTLHEYLERTNKLRLNNTQLFLSFQKPYKPVKKGTIAKWIKQVLIMAGIDMTIFTPHSTRGAATSYVSGRIPIATILRTAGWRKDSVFRKFYQRPITNDSSFSNEILLA</sequence>
<dbReference type="InterPro" id="IPR011010">
    <property type="entry name" value="DNA_brk_join_enz"/>
</dbReference>
<protein>
    <recommendedName>
        <fullName evidence="2">Tyr recombinase domain-containing protein</fullName>
    </recommendedName>
</protein>
<dbReference type="InterPro" id="IPR002104">
    <property type="entry name" value="Integrase_catalytic"/>
</dbReference>
<organism evidence="3 4">
    <name type="scientific">Mytilus galloprovincialis</name>
    <name type="common">Mediterranean mussel</name>
    <dbReference type="NCBI Taxonomy" id="29158"/>
    <lineage>
        <taxon>Eukaryota</taxon>
        <taxon>Metazoa</taxon>
        <taxon>Spiralia</taxon>
        <taxon>Lophotrochozoa</taxon>
        <taxon>Mollusca</taxon>
        <taxon>Bivalvia</taxon>
        <taxon>Autobranchia</taxon>
        <taxon>Pteriomorphia</taxon>
        <taxon>Mytilida</taxon>
        <taxon>Mytiloidea</taxon>
        <taxon>Mytilidae</taxon>
        <taxon>Mytilinae</taxon>
        <taxon>Mytilus</taxon>
    </lineage>
</organism>
<accession>A0A8B6D024</accession>
<dbReference type="GO" id="GO:0015074">
    <property type="term" value="P:DNA integration"/>
    <property type="evidence" value="ECO:0007669"/>
    <property type="project" value="InterPro"/>
</dbReference>
<dbReference type="EMBL" id="UYJE01002534">
    <property type="protein sequence ID" value="VDI11602.1"/>
    <property type="molecule type" value="Genomic_DNA"/>
</dbReference>
<evidence type="ECO:0000313" key="4">
    <source>
        <dbReference type="Proteomes" id="UP000596742"/>
    </source>
</evidence>
<dbReference type="AlphaFoldDB" id="A0A8B6D024"/>
<gene>
    <name evidence="3" type="ORF">MGAL_10B093286</name>
</gene>
<proteinExistence type="predicted"/>
<dbReference type="GO" id="GO:0006310">
    <property type="term" value="P:DNA recombination"/>
    <property type="evidence" value="ECO:0007669"/>
    <property type="project" value="UniProtKB-KW"/>
</dbReference>
<name>A0A8B6D024_MYTGA</name>
<dbReference type="InterPro" id="IPR013762">
    <property type="entry name" value="Integrase-like_cat_sf"/>
</dbReference>
<dbReference type="PANTHER" id="PTHR35617">
    <property type="entry name" value="PHAGE_INTEGRASE DOMAIN-CONTAINING PROTEIN"/>
    <property type="match status" value="1"/>
</dbReference>
<keyword evidence="4" id="KW-1185">Reference proteome</keyword>
<reference evidence="3" key="1">
    <citation type="submission" date="2018-11" db="EMBL/GenBank/DDBJ databases">
        <authorList>
            <person name="Alioto T."/>
            <person name="Alioto T."/>
        </authorList>
    </citation>
    <scope>NUCLEOTIDE SEQUENCE</scope>
</reference>
<comment type="caution">
    <text evidence="3">The sequence shown here is derived from an EMBL/GenBank/DDBJ whole genome shotgun (WGS) entry which is preliminary data.</text>
</comment>
<evidence type="ECO:0000259" key="2">
    <source>
        <dbReference type="Pfam" id="PF00589"/>
    </source>
</evidence>
<evidence type="ECO:0000313" key="3">
    <source>
        <dbReference type="EMBL" id="VDI11602.1"/>
    </source>
</evidence>
<dbReference type="Proteomes" id="UP000596742">
    <property type="component" value="Unassembled WGS sequence"/>
</dbReference>